<keyword evidence="2" id="KW-1185">Reference proteome</keyword>
<proteinExistence type="predicted"/>
<comment type="caution">
    <text evidence="1">The sequence shown here is derived from an EMBL/GenBank/DDBJ whole genome shotgun (WGS) entry which is preliminary data.</text>
</comment>
<gene>
    <name evidence="1" type="primary">Erv31_0</name>
    <name evidence="1" type="ORF">CHUBUR_R16144</name>
</gene>
<sequence length="88" mass="10134">VTKETLFNCTGRTLNPFLGLSKISRYWENINNQSKCWWKAPDGLFWICEQRAYPKLPERWEGSCTLGIIQPKFFLLPSGQGDELGVPL</sequence>
<feature type="non-terminal residue" evidence="1">
    <location>
        <position position="1"/>
    </location>
</feature>
<dbReference type="OrthoDB" id="9950230at2759"/>
<dbReference type="EMBL" id="VZRC01000382">
    <property type="protein sequence ID" value="NWS58884.1"/>
    <property type="molecule type" value="Genomic_DNA"/>
</dbReference>
<evidence type="ECO:0000313" key="1">
    <source>
        <dbReference type="EMBL" id="NWS58884.1"/>
    </source>
</evidence>
<dbReference type="Proteomes" id="UP000541181">
    <property type="component" value="Unassembled WGS sequence"/>
</dbReference>
<evidence type="ECO:0000313" key="2">
    <source>
        <dbReference type="Proteomes" id="UP000541181"/>
    </source>
</evidence>
<feature type="non-terminal residue" evidence="1">
    <location>
        <position position="88"/>
    </location>
</feature>
<dbReference type="AlphaFoldDB" id="A0A7K5GPF1"/>
<protein>
    <submittedName>
        <fullName evidence="1">ENR1 protein</fullName>
    </submittedName>
</protein>
<name>A0A7K5GPF1_9AVES</name>
<organism evidence="1 2">
    <name type="scientific">Chunga burmeisteri</name>
    <name type="common">Black-legged seriema</name>
    <dbReference type="NCBI Taxonomy" id="1352770"/>
    <lineage>
        <taxon>Eukaryota</taxon>
        <taxon>Metazoa</taxon>
        <taxon>Chordata</taxon>
        <taxon>Craniata</taxon>
        <taxon>Vertebrata</taxon>
        <taxon>Euteleostomi</taxon>
        <taxon>Archelosauria</taxon>
        <taxon>Archosauria</taxon>
        <taxon>Dinosauria</taxon>
        <taxon>Saurischia</taxon>
        <taxon>Theropoda</taxon>
        <taxon>Coelurosauria</taxon>
        <taxon>Aves</taxon>
        <taxon>Neognathae</taxon>
        <taxon>Neoaves</taxon>
        <taxon>Telluraves</taxon>
        <taxon>Australaves</taxon>
        <taxon>Cariamiformes</taxon>
        <taxon>Cariamidae</taxon>
        <taxon>Chunga</taxon>
    </lineage>
</organism>
<accession>A0A7K5GPF1</accession>
<reference evidence="1 2" key="1">
    <citation type="submission" date="2019-09" db="EMBL/GenBank/DDBJ databases">
        <title>Bird 10,000 Genomes (B10K) Project - Family phase.</title>
        <authorList>
            <person name="Zhang G."/>
        </authorList>
    </citation>
    <scope>NUCLEOTIDE SEQUENCE [LARGE SCALE GENOMIC DNA]</scope>
    <source>
        <strain evidence="1">B10K-CU-031-22</strain>
    </source>
</reference>